<dbReference type="AlphaFoldDB" id="A0A1E3XCH7"/>
<comment type="caution">
    <text evidence="2">The sequence shown here is derived from an EMBL/GenBank/DDBJ whole genome shotgun (WGS) entry which is preliminary data.</text>
</comment>
<feature type="compositionally biased region" description="Basic and acidic residues" evidence="1">
    <location>
        <begin position="1"/>
        <end position="11"/>
    </location>
</feature>
<protein>
    <recommendedName>
        <fullName evidence="4">PilZ domain-containing protein</fullName>
    </recommendedName>
</protein>
<name>A0A1E3XCH7_9BACT</name>
<dbReference type="Proteomes" id="UP000094056">
    <property type="component" value="Unassembled WGS sequence"/>
</dbReference>
<evidence type="ECO:0008006" key="4">
    <source>
        <dbReference type="Google" id="ProtNLM"/>
    </source>
</evidence>
<feature type="compositionally biased region" description="Basic and acidic residues" evidence="1">
    <location>
        <begin position="33"/>
        <end position="49"/>
    </location>
</feature>
<evidence type="ECO:0000256" key="1">
    <source>
        <dbReference type="SAM" id="MobiDB-lite"/>
    </source>
</evidence>
<proteinExistence type="predicted"/>
<feature type="region of interest" description="Disordered" evidence="1">
    <location>
        <begin position="1"/>
        <end position="49"/>
    </location>
</feature>
<accession>A0A1E3XCH7</accession>
<organism evidence="2 3">
    <name type="scientific">Candidatus Scalindua rubra</name>
    <dbReference type="NCBI Taxonomy" id="1872076"/>
    <lineage>
        <taxon>Bacteria</taxon>
        <taxon>Pseudomonadati</taxon>
        <taxon>Planctomycetota</taxon>
        <taxon>Candidatus Brocadiia</taxon>
        <taxon>Candidatus Brocadiales</taxon>
        <taxon>Candidatus Scalinduaceae</taxon>
        <taxon>Candidatus Scalindua</taxon>
    </lineage>
</organism>
<dbReference type="EMBL" id="MAYW01000032">
    <property type="protein sequence ID" value="ODS33299.1"/>
    <property type="molecule type" value="Genomic_DNA"/>
</dbReference>
<gene>
    <name evidence="2" type="ORF">SCARUB_01553</name>
</gene>
<reference evidence="2 3" key="1">
    <citation type="submission" date="2016-07" db="EMBL/GenBank/DDBJ databases">
        <title>Draft genome of Scalindua rubra, obtained from a brine-seawater interface in the Red Sea, sheds light on salt adaptation in anammox bacteria.</title>
        <authorList>
            <person name="Speth D.R."/>
            <person name="Lagkouvardos I."/>
            <person name="Wang Y."/>
            <person name="Qian P.-Y."/>
            <person name="Dutilh B.E."/>
            <person name="Jetten M.S."/>
        </authorList>
    </citation>
    <scope>NUCLEOTIDE SEQUENCE [LARGE SCALE GENOMIC DNA]</scope>
    <source>
        <strain evidence="2">BSI-1</strain>
    </source>
</reference>
<evidence type="ECO:0000313" key="3">
    <source>
        <dbReference type="Proteomes" id="UP000094056"/>
    </source>
</evidence>
<evidence type="ECO:0000313" key="2">
    <source>
        <dbReference type="EMBL" id="ODS33299.1"/>
    </source>
</evidence>
<sequence>MQNKEKYSDRRRNQRRHDRRTDPALETPLPDQNIRHGDRRCNPRRESERQNLSFEILLSDQNGKTINVSASGVYFEVAINDMEAFSPGSIIPLQINTVTTTPYSKERKLKLTGNGLVIRNCIIETRVAITAWA</sequence>